<dbReference type="GO" id="GO:0008324">
    <property type="term" value="F:monoatomic cation transmembrane transporter activity"/>
    <property type="evidence" value="ECO:0007669"/>
    <property type="project" value="InterPro"/>
</dbReference>
<evidence type="ECO:0000256" key="2">
    <source>
        <dbReference type="ARBA" id="ARBA00022448"/>
    </source>
</evidence>
<evidence type="ECO:0000256" key="1">
    <source>
        <dbReference type="ARBA" id="ARBA00004141"/>
    </source>
</evidence>
<sequence>MGKVIKWCVVYQLGVYALGTVLMSGYSLFAENLVPYACHPFILFCLSGLVVAGNTLYPCLFRVLVSVRSGMSISWKAVYLYLLQRPSESWLLLWAWLGMTGWECLVFTVFEVGNPDLEGLNIVARFAVNLFTATSTRGSGFAALSYRNLDTATAVTYTVMMIIGVYPFISILHTTMTQPVGDTDYDEEEEEAVGSSDDDRERDGWEEGRWDRGVDESLLVYKHHGQYDVSESSRWQGFTDAVSYITRIYTEETVTRDLAVIWFFWLLICTFDSQTLKTDTYASEFDVLFEVVTAFGNVGCSMGYPGTNYAFSYALQPMSRVCIIAVALLGRNRGLPMNVDAAMDFNRAVSISLDPIALNDAQVGVSTSEAGAGAGADTSVTHMEMDRERERELVMGWGQL</sequence>
<keyword evidence="3 8" id="KW-0812">Transmembrane</keyword>
<dbReference type="OrthoDB" id="9999863at2759"/>
<feature type="compositionally biased region" description="Acidic residues" evidence="7">
    <location>
        <begin position="183"/>
        <end position="196"/>
    </location>
</feature>
<dbReference type="PANTHER" id="PTHR31064">
    <property type="entry name" value="POTASSIUM TRANSPORT PROTEIN DDB_G0292412-RELATED"/>
    <property type="match status" value="1"/>
</dbReference>
<feature type="transmembrane region" description="Helical" evidence="8">
    <location>
        <begin position="151"/>
        <end position="169"/>
    </location>
</feature>
<dbReference type="InterPro" id="IPR003445">
    <property type="entry name" value="Cat_transpt"/>
</dbReference>
<protein>
    <submittedName>
        <fullName evidence="9">Cation transporter</fullName>
    </submittedName>
</protein>
<dbReference type="PANTHER" id="PTHR31064:SF30">
    <property type="entry name" value="HIGH-AFFINITY POTASSIUM TRANSPORT PROTEIN-RELATED"/>
    <property type="match status" value="1"/>
</dbReference>
<evidence type="ECO:0000256" key="3">
    <source>
        <dbReference type="ARBA" id="ARBA00022692"/>
    </source>
</evidence>
<dbReference type="EMBL" id="BDIP01000410">
    <property type="protein sequence ID" value="GIQ81496.1"/>
    <property type="molecule type" value="Genomic_DNA"/>
</dbReference>
<keyword evidence="5" id="KW-0406">Ion transport</keyword>
<proteinExistence type="predicted"/>
<dbReference type="GO" id="GO:0005886">
    <property type="term" value="C:plasma membrane"/>
    <property type="evidence" value="ECO:0007669"/>
    <property type="project" value="TreeGrafter"/>
</dbReference>
<evidence type="ECO:0000256" key="6">
    <source>
        <dbReference type="ARBA" id="ARBA00023136"/>
    </source>
</evidence>
<evidence type="ECO:0000256" key="4">
    <source>
        <dbReference type="ARBA" id="ARBA00022989"/>
    </source>
</evidence>
<accession>A0A9K3CQT5</accession>
<feature type="compositionally biased region" description="Basic and acidic residues" evidence="7">
    <location>
        <begin position="197"/>
        <end position="207"/>
    </location>
</feature>
<feature type="transmembrane region" description="Helical" evidence="8">
    <location>
        <begin position="7"/>
        <end position="29"/>
    </location>
</feature>
<dbReference type="Proteomes" id="UP000265618">
    <property type="component" value="Unassembled WGS sequence"/>
</dbReference>
<evidence type="ECO:0000313" key="9">
    <source>
        <dbReference type="EMBL" id="GIQ81496.1"/>
    </source>
</evidence>
<organism evidence="9 10">
    <name type="scientific">Kipferlia bialata</name>
    <dbReference type="NCBI Taxonomy" id="797122"/>
    <lineage>
        <taxon>Eukaryota</taxon>
        <taxon>Metamonada</taxon>
        <taxon>Carpediemonas-like organisms</taxon>
        <taxon>Kipferlia</taxon>
    </lineage>
</organism>
<name>A0A9K3CQT5_9EUKA</name>
<evidence type="ECO:0000256" key="8">
    <source>
        <dbReference type="SAM" id="Phobius"/>
    </source>
</evidence>
<reference evidence="9 10" key="1">
    <citation type="journal article" date="2018" name="PLoS ONE">
        <title>The draft genome of Kipferlia bialata reveals reductive genome evolution in fornicate parasites.</title>
        <authorList>
            <person name="Tanifuji G."/>
            <person name="Takabayashi S."/>
            <person name="Kume K."/>
            <person name="Takagi M."/>
            <person name="Nakayama T."/>
            <person name="Kamikawa R."/>
            <person name="Inagaki Y."/>
            <person name="Hashimoto T."/>
        </authorList>
    </citation>
    <scope>NUCLEOTIDE SEQUENCE [LARGE SCALE GENOMIC DNA]</scope>
    <source>
        <strain evidence="9">NY0173</strain>
    </source>
</reference>
<dbReference type="InterPro" id="IPR051143">
    <property type="entry name" value="TrkH_K-transport"/>
</dbReference>
<keyword evidence="6 8" id="KW-0472">Membrane</keyword>
<keyword evidence="4 8" id="KW-1133">Transmembrane helix</keyword>
<feature type="transmembrane region" description="Helical" evidence="8">
    <location>
        <begin position="41"/>
        <end position="65"/>
    </location>
</feature>
<evidence type="ECO:0000256" key="7">
    <source>
        <dbReference type="SAM" id="MobiDB-lite"/>
    </source>
</evidence>
<dbReference type="AlphaFoldDB" id="A0A9K3CQT5"/>
<keyword evidence="10" id="KW-1185">Reference proteome</keyword>
<evidence type="ECO:0000313" key="10">
    <source>
        <dbReference type="Proteomes" id="UP000265618"/>
    </source>
</evidence>
<dbReference type="GO" id="GO:0030001">
    <property type="term" value="P:metal ion transport"/>
    <property type="evidence" value="ECO:0007669"/>
    <property type="project" value="UniProtKB-ARBA"/>
</dbReference>
<feature type="region of interest" description="Disordered" evidence="7">
    <location>
        <begin position="180"/>
        <end position="207"/>
    </location>
</feature>
<comment type="caution">
    <text evidence="9">The sequence shown here is derived from an EMBL/GenBank/DDBJ whole genome shotgun (WGS) entry which is preliminary data.</text>
</comment>
<feature type="transmembrane region" description="Helical" evidence="8">
    <location>
        <begin position="90"/>
        <end position="110"/>
    </location>
</feature>
<keyword evidence="2" id="KW-0813">Transport</keyword>
<comment type="subcellular location">
    <subcellularLocation>
        <location evidence="1">Membrane</location>
        <topology evidence="1">Multi-pass membrane protein</topology>
    </subcellularLocation>
</comment>
<dbReference type="Pfam" id="PF02386">
    <property type="entry name" value="TrkH"/>
    <property type="match status" value="1"/>
</dbReference>
<evidence type="ECO:0000256" key="5">
    <source>
        <dbReference type="ARBA" id="ARBA00023065"/>
    </source>
</evidence>
<gene>
    <name evidence="9" type="ORF">KIPB_002461</name>
</gene>